<dbReference type="GO" id="GO:0004672">
    <property type="term" value="F:protein kinase activity"/>
    <property type="evidence" value="ECO:0007669"/>
    <property type="project" value="InterPro"/>
</dbReference>
<dbReference type="Gene3D" id="3.90.1200.10">
    <property type="match status" value="1"/>
</dbReference>
<protein>
    <recommendedName>
        <fullName evidence="1">Protein kinase domain-containing protein</fullName>
    </recommendedName>
</protein>
<dbReference type="InterPro" id="IPR000719">
    <property type="entry name" value="Prot_kinase_dom"/>
</dbReference>
<dbReference type="OrthoDB" id="9777460at2"/>
<evidence type="ECO:0000259" key="1">
    <source>
        <dbReference type="PROSITE" id="PS50011"/>
    </source>
</evidence>
<dbReference type="InterPro" id="IPR011009">
    <property type="entry name" value="Kinase-like_dom_sf"/>
</dbReference>
<evidence type="ECO:0000313" key="3">
    <source>
        <dbReference type="Proteomes" id="UP000233248"/>
    </source>
</evidence>
<keyword evidence="3" id="KW-1185">Reference proteome</keyword>
<dbReference type="SUPFAM" id="SSF56112">
    <property type="entry name" value="Protein kinase-like (PK-like)"/>
    <property type="match status" value="1"/>
</dbReference>
<dbReference type="PROSITE" id="PS50011">
    <property type="entry name" value="PROTEIN_KINASE_DOM"/>
    <property type="match status" value="1"/>
</dbReference>
<comment type="caution">
    <text evidence="2">The sequence shown here is derived from an EMBL/GenBank/DDBJ whole genome shotgun (WGS) entry which is preliminary data.</text>
</comment>
<dbReference type="EMBL" id="NXIF01000027">
    <property type="protein sequence ID" value="PKI80823.1"/>
    <property type="molecule type" value="Genomic_DNA"/>
</dbReference>
<dbReference type="RefSeq" id="WP_101184782.1">
    <property type="nucleotide sequence ID" value="NZ_CP031218.1"/>
</dbReference>
<dbReference type="InterPro" id="IPR002575">
    <property type="entry name" value="Aminoglycoside_PTrfase"/>
</dbReference>
<reference evidence="2 3" key="1">
    <citation type="submission" date="2017-09" db="EMBL/GenBank/DDBJ databases">
        <title>Genomics of the genus Arcobacter.</title>
        <authorList>
            <person name="Perez-Cataluna A."/>
            <person name="Figueras M.J."/>
            <person name="Salas-Masso N."/>
        </authorList>
    </citation>
    <scope>NUCLEOTIDE SEQUENCE [LARGE SCALE GENOMIC DNA]</scope>
    <source>
        <strain evidence="2 3">DSM 18005</strain>
    </source>
</reference>
<organism evidence="2 3">
    <name type="scientific">Malaciobacter halophilus</name>
    <dbReference type="NCBI Taxonomy" id="197482"/>
    <lineage>
        <taxon>Bacteria</taxon>
        <taxon>Pseudomonadati</taxon>
        <taxon>Campylobacterota</taxon>
        <taxon>Epsilonproteobacteria</taxon>
        <taxon>Campylobacterales</taxon>
        <taxon>Arcobacteraceae</taxon>
        <taxon>Malaciobacter</taxon>
    </lineage>
</organism>
<dbReference type="AlphaFoldDB" id="A0A2N1J2N9"/>
<sequence length="274" mass="32686">MGVKTKLSLYEINSFFDAYNFVSIKNTKEGITDTVYILKDINKKSYVLKLYENSSFKKVEEEIIILKSIRHLKCVLVIDTSKKYKKPLVLFSFEKAQVKSKFTFEHLKQISIFLRQLHNVDFDYNISGDFELKFYLENFVKSDEFLKRFEFIKTLKLEKNCLIHGDLFPDNVLFYKNSLKRVIDFSNSCIGDKQIDLTTVVLTWCYDNNRLDINKANFFLQEYDKSLTIEYIKDYLLYVCLYYATKRYINLKNGVYKDVSYKHFLNMFDNIVLI</sequence>
<evidence type="ECO:0000313" key="2">
    <source>
        <dbReference type="EMBL" id="PKI80823.1"/>
    </source>
</evidence>
<accession>A0A2N1J2N9</accession>
<gene>
    <name evidence="2" type="ORF">CP960_07410</name>
</gene>
<dbReference type="Proteomes" id="UP000233248">
    <property type="component" value="Unassembled WGS sequence"/>
</dbReference>
<dbReference type="Gene3D" id="3.30.200.20">
    <property type="entry name" value="Phosphorylase Kinase, domain 1"/>
    <property type="match status" value="1"/>
</dbReference>
<dbReference type="Pfam" id="PF01636">
    <property type="entry name" value="APH"/>
    <property type="match status" value="1"/>
</dbReference>
<dbReference type="GO" id="GO:0005524">
    <property type="term" value="F:ATP binding"/>
    <property type="evidence" value="ECO:0007669"/>
    <property type="project" value="InterPro"/>
</dbReference>
<name>A0A2N1J2N9_9BACT</name>
<feature type="domain" description="Protein kinase" evidence="1">
    <location>
        <begin position="21"/>
        <end position="274"/>
    </location>
</feature>
<dbReference type="KEGG" id="ahs:AHALO_1483"/>
<proteinExistence type="predicted"/>